<dbReference type="InterPro" id="IPR052910">
    <property type="entry name" value="ABC-Purine-Binding"/>
</dbReference>
<name>A0A645FG55_9ZZZZ</name>
<dbReference type="EMBL" id="VSSQ01057691">
    <property type="protein sequence ID" value="MPN11474.1"/>
    <property type="molecule type" value="Genomic_DNA"/>
</dbReference>
<gene>
    <name evidence="3" type="ORF">SDC9_158777</name>
</gene>
<dbReference type="Gene3D" id="3.40.50.2300">
    <property type="match status" value="2"/>
</dbReference>
<evidence type="ECO:0000313" key="3">
    <source>
        <dbReference type="EMBL" id="MPN11474.1"/>
    </source>
</evidence>
<feature type="domain" description="ABC transporter substrate-binding protein PnrA-like" evidence="2">
    <location>
        <begin position="3"/>
        <end position="169"/>
    </location>
</feature>
<dbReference type="PANTHER" id="PTHR43208">
    <property type="entry name" value="ABC TRANSPORTER SUBSTRATE-BINDING PROTEIN"/>
    <property type="match status" value="1"/>
</dbReference>
<accession>A0A645FG55</accession>
<dbReference type="GO" id="GO:0005886">
    <property type="term" value="C:plasma membrane"/>
    <property type="evidence" value="ECO:0007669"/>
    <property type="project" value="InterPro"/>
</dbReference>
<sequence>MKTETNLIGYVAAWPDNAEVNGGINAFALGVQSVNPEAVVYVKYINSWGDPTLEKQTAEALLSLNCDVIAQHVDSDMPQVAAQEQGKFGVGYNTDMTPSAPDAHLTAPIWHWSSVYAAQVKDRIEGNWKPVNYFLGLAENMVDISPLSKNVAEGTAEAIEAARARILSGEWDVFTGPIYNNAGELVVAEGVALEDSDITGNLMTTLLVKGVEVK</sequence>
<comment type="caution">
    <text evidence="3">The sequence shown here is derived from an EMBL/GenBank/DDBJ whole genome shotgun (WGS) entry which is preliminary data.</text>
</comment>
<proteinExistence type="predicted"/>
<keyword evidence="1" id="KW-0732">Signal</keyword>
<evidence type="ECO:0000256" key="1">
    <source>
        <dbReference type="ARBA" id="ARBA00022729"/>
    </source>
</evidence>
<dbReference type="AlphaFoldDB" id="A0A645FG55"/>
<dbReference type="InterPro" id="IPR003760">
    <property type="entry name" value="PnrA-like"/>
</dbReference>
<protein>
    <submittedName>
        <fullName evidence="3">Purine-binding protein</fullName>
    </submittedName>
</protein>
<reference evidence="3" key="1">
    <citation type="submission" date="2019-08" db="EMBL/GenBank/DDBJ databases">
        <authorList>
            <person name="Kucharzyk K."/>
            <person name="Murdoch R.W."/>
            <person name="Higgins S."/>
            <person name="Loffler F."/>
        </authorList>
    </citation>
    <scope>NUCLEOTIDE SEQUENCE</scope>
</reference>
<dbReference type="Pfam" id="PF02608">
    <property type="entry name" value="Bmp"/>
    <property type="match status" value="1"/>
</dbReference>
<dbReference type="PANTHER" id="PTHR43208:SF1">
    <property type="entry name" value="ABC TRANSPORTER SUBSTRATE-BINDING PROTEIN"/>
    <property type="match status" value="1"/>
</dbReference>
<evidence type="ECO:0000259" key="2">
    <source>
        <dbReference type="Pfam" id="PF02608"/>
    </source>
</evidence>
<organism evidence="3">
    <name type="scientific">bioreactor metagenome</name>
    <dbReference type="NCBI Taxonomy" id="1076179"/>
    <lineage>
        <taxon>unclassified sequences</taxon>
        <taxon>metagenomes</taxon>
        <taxon>ecological metagenomes</taxon>
    </lineage>
</organism>